<sequence length="199" mass="22082">MRQLLVANVLTLRILGQGQGTDNLPPPHLDELDLIEVTLNQPLLSFDQFTALRPQLPSAAATYCTADVFMQLQPHDAHGRIYGLAWLAVVEQASAQVATYALLRVGGPAPLGLQYISRLEHVSTGHHIQTCVAGWQSELFDMIQPKLPWVLTFDDVWSSGRGHSFVRCNADLRDTTASLVCRILTDHEAYLQYEHANAK</sequence>
<accession>A0A418EA07</accession>
<dbReference type="Proteomes" id="UP000285430">
    <property type="component" value="Unassembled WGS sequence"/>
</dbReference>
<evidence type="ECO:0000313" key="3">
    <source>
        <dbReference type="EMBL" id="RHZ08936.1"/>
    </source>
</evidence>
<dbReference type="EMBL" id="QUTH01005743">
    <property type="protein sequence ID" value="RHZ08936.1"/>
    <property type="molecule type" value="Genomic_DNA"/>
</dbReference>
<evidence type="ECO:0000313" key="5">
    <source>
        <dbReference type="Proteomes" id="UP000285712"/>
    </source>
</evidence>
<keyword evidence="1" id="KW-0732">Signal</keyword>
<dbReference type="AlphaFoldDB" id="A0A418EA07"/>
<reference evidence="4 5" key="1">
    <citation type="submission" date="2018-08" db="EMBL/GenBank/DDBJ databases">
        <title>Aphanomyces genome sequencing and annotation.</title>
        <authorList>
            <person name="Minardi D."/>
            <person name="Oidtmann B."/>
            <person name="Van Der Giezen M."/>
            <person name="Studholme D.J."/>
        </authorList>
    </citation>
    <scope>NUCLEOTIDE SEQUENCE [LARGE SCALE GENOMIC DNA]</scope>
    <source>
        <strain evidence="3 4">Da</strain>
        <strain evidence="2 5">Sv</strain>
    </source>
</reference>
<feature type="chain" id="PRO_5036106354" evidence="1">
    <location>
        <begin position="21"/>
        <end position="199"/>
    </location>
</feature>
<evidence type="ECO:0000313" key="4">
    <source>
        <dbReference type="Proteomes" id="UP000285430"/>
    </source>
</evidence>
<proteinExistence type="predicted"/>
<dbReference type="Proteomes" id="UP000285712">
    <property type="component" value="Unassembled WGS sequence"/>
</dbReference>
<evidence type="ECO:0000313" key="2">
    <source>
        <dbReference type="EMBL" id="RHZ00943.1"/>
    </source>
</evidence>
<name>A0A418EA07_APHAT</name>
<organism evidence="3 4">
    <name type="scientific">Aphanomyces astaci</name>
    <name type="common">Crayfish plague agent</name>
    <dbReference type="NCBI Taxonomy" id="112090"/>
    <lineage>
        <taxon>Eukaryota</taxon>
        <taxon>Sar</taxon>
        <taxon>Stramenopiles</taxon>
        <taxon>Oomycota</taxon>
        <taxon>Saprolegniomycetes</taxon>
        <taxon>Saprolegniales</taxon>
        <taxon>Verrucalvaceae</taxon>
        <taxon>Aphanomyces</taxon>
    </lineage>
</organism>
<dbReference type="VEuPathDB" id="FungiDB:H257_14266"/>
<dbReference type="EMBL" id="QUTG01000904">
    <property type="protein sequence ID" value="RHZ00943.1"/>
    <property type="molecule type" value="Genomic_DNA"/>
</dbReference>
<feature type="signal peptide" evidence="1">
    <location>
        <begin position="1"/>
        <end position="20"/>
    </location>
</feature>
<gene>
    <name evidence="2" type="ORF">DYB35_010368</name>
    <name evidence="3" type="ORF">DYB37_005295</name>
</gene>
<evidence type="ECO:0000256" key="1">
    <source>
        <dbReference type="SAM" id="SignalP"/>
    </source>
</evidence>
<protein>
    <submittedName>
        <fullName evidence="3">Uncharacterized protein</fullName>
    </submittedName>
</protein>
<comment type="caution">
    <text evidence="3">The sequence shown here is derived from an EMBL/GenBank/DDBJ whole genome shotgun (WGS) entry which is preliminary data.</text>
</comment>